<dbReference type="InterPro" id="IPR027304">
    <property type="entry name" value="Trigger_fact/SurA_dom_sf"/>
</dbReference>
<dbReference type="InterPro" id="IPR005215">
    <property type="entry name" value="Trig_fac"/>
</dbReference>
<dbReference type="GO" id="GO:0015031">
    <property type="term" value="P:protein transport"/>
    <property type="evidence" value="ECO:0007669"/>
    <property type="project" value="InterPro"/>
</dbReference>
<dbReference type="NCBIfam" id="TIGR00115">
    <property type="entry name" value="tig"/>
    <property type="match status" value="1"/>
</dbReference>
<accession>A0A4R6J101</accession>
<keyword evidence="3" id="KW-1185">Reference proteome</keyword>
<evidence type="ECO:0000313" key="2">
    <source>
        <dbReference type="EMBL" id="TDO28890.1"/>
    </source>
</evidence>
<dbReference type="EMBL" id="SNWP01000010">
    <property type="protein sequence ID" value="TDO28890.1"/>
    <property type="molecule type" value="Genomic_DNA"/>
</dbReference>
<dbReference type="InterPro" id="IPR037041">
    <property type="entry name" value="Trigger_fac_C_sf"/>
</dbReference>
<sequence length="453" mass="51931">MATVTRENIGLLTDKLTVTLNKEDYFPGFEQSLKKYAKTANIPGFRKGMVPAGLVKKMYGQSVFTDEVLRTIEKELNTYLTKEELDIFAQPLPLDNDARSLDINNPADVSFAFEIGLKPSFDIDTKKIKVTRYVIDVTDEMVNQEIERLQVRNGKMTEPEEVTGDDNVLNVTFIESDKEGNEVEGGIKKDNSLLVKYFEEKFRKKLIGKKNNDTVVLQLEKAFEDKEKEAIIADLGLTAEDGKRYFKLLITKVGLVEKAALNAELFASVYPNAEITTEDAFRAEVKKEIENYYAQQSRNQIHDQIYHHLVDHTSMEFPENFLKRWLQTGGEKPKTAEEAENEYPSFVNQLKWTLVSSKLATDNKIEVLPDDIRDFAKQQLFSYMGGQLGALGDNQQWVEDYANRMMQDRKFVEDSYHRISTEKLFGLLETQVTAKEESISAEAFAEKLHHHHH</sequence>
<gene>
    <name evidence="2" type="ORF">BC659_0972</name>
</gene>
<dbReference type="Gene3D" id="3.30.70.1050">
    <property type="entry name" value="Trigger factor ribosome-binding domain"/>
    <property type="match status" value="1"/>
</dbReference>
<dbReference type="SUPFAM" id="SSF109998">
    <property type="entry name" value="Triger factor/SurA peptide-binding domain-like"/>
    <property type="match status" value="1"/>
</dbReference>
<evidence type="ECO:0000313" key="3">
    <source>
        <dbReference type="Proteomes" id="UP000295741"/>
    </source>
</evidence>
<organism evidence="2 3">
    <name type="scientific">Sediminibacterium goheungense</name>
    <dbReference type="NCBI Taxonomy" id="1086393"/>
    <lineage>
        <taxon>Bacteria</taxon>
        <taxon>Pseudomonadati</taxon>
        <taxon>Bacteroidota</taxon>
        <taxon>Chitinophagia</taxon>
        <taxon>Chitinophagales</taxon>
        <taxon>Chitinophagaceae</taxon>
        <taxon>Sediminibacterium</taxon>
    </lineage>
</organism>
<dbReference type="InterPro" id="IPR036611">
    <property type="entry name" value="Trigger_fac_ribosome-bd_sf"/>
</dbReference>
<protein>
    <submittedName>
        <fullName evidence="2">Trigger factor</fullName>
    </submittedName>
</protein>
<dbReference type="InterPro" id="IPR008881">
    <property type="entry name" value="Trigger_fac_ribosome-bd_bac"/>
</dbReference>
<dbReference type="GO" id="GO:0006457">
    <property type="term" value="P:protein folding"/>
    <property type="evidence" value="ECO:0007669"/>
    <property type="project" value="InterPro"/>
</dbReference>
<dbReference type="Pfam" id="PF05697">
    <property type="entry name" value="Trigger_N"/>
    <property type="match status" value="1"/>
</dbReference>
<dbReference type="Proteomes" id="UP000295741">
    <property type="component" value="Unassembled WGS sequence"/>
</dbReference>
<dbReference type="RefSeq" id="WP_133473504.1">
    <property type="nucleotide sequence ID" value="NZ_SNWP01000010.1"/>
</dbReference>
<dbReference type="PIRSF" id="PIRSF003095">
    <property type="entry name" value="Trigger_factor"/>
    <property type="match status" value="1"/>
</dbReference>
<dbReference type="SUPFAM" id="SSF102735">
    <property type="entry name" value="Trigger factor ribosome-binding domain"/>
    <property type="match status" value="1"/>
</dbReference>
<proteinExistence type="predicted"/>
<evidence type="ECO:0000259" key="1">
    <source>
        <dbReference type="Pfam" id="PF05697"/>
    </source>
</evidence>
<reference evidence="2 3" key="1">
    <citation type="submission" date="2019-03" db="EMBL/GenBank/DDBJ databases">
        <title>Genomic Encyclopedia of Archaeal and Bacterial Type Strains, Phase II (KMG-II): from individual species to whole genera.</title>
        <authorList>
            <person name="Goeker M."/>
        </authorList>
    </citation>
    <scope>NUCLEOTIDE SEQUENCE [LARGE SCALE GENOMIC DNA]</scope>
    <source>
        <strain evidence="2 3">DSM 28323</strain>
    </source>
</reference>
<name>A0A4R6J101_9BACT</name>
<dbReference type="Gene3D" id="1.10.3120.10">
    <property type="entry name" value="Trigger factor, C-terminal domain"/>
    <property type="match status" value="1"/>
</dbReference>
<comment type="caution">
    <text evidence="2">The sequence shown here is derived from an EMBL/GenBank/DDBJ whole genome shotgun (WGS) entry which is preliminary data.</text>
</comment>
<feature type="domain" description="Trigger factor ribosome-binding bacterial" evidence="1">
    <location>
        <begin position="4"/>
        <end position="149"/>
    </location>
</feature>
<dbReference type="AlphaFoldDB" id="A0A4R6J101"/>
<dbReference type="OrthoDB" id="9767721at2"/>